<reference evidence="1 2" key="1">
    <citation type="journal article" date="2015" name="Genome Announc.">
        <title>Draft Genome Sequences of Marine Isolates of Thalassomonas viridans and Thalassomonas actiniarum.</title>
        <authorList>
            <person name="Olonade I."/>
            <person name="van Zyl L.J."/>
            <person name="Trindade M."/>
        </authorList>
    </citation>
    <scope>NUCLEOTIDE SEQUENCE [LARGE SCALE GENOMIC DNA]</scope>
    <source>
        <strain evidence="1 2">XOM25</strain>
    </source>
</reference>
<dbReference type="AlphaFoldDB" id="A0AAE9ZAP7"/>
<dbReference type="KEGG" id="tvd:SG34_031115"/>
<dbReference type="EMBL" id="CP059734">
    <property type="protein sequence ID" value="WDE09217.1"/>
    <property type="molecule type" value="Genomic_DNA"/>
</dbReference>
<organism evidence="1 2">
    <name type="scientific">Thalassomonas viridans</name>
    <dbReference type="NCBI Taxonomy" id="137584"/>
    <lineage>
        <taxon>Bacteria</taxon>
        <taxon>Pseudomonadati</taxon>
        <taxon>Pseudomonadota</taxon>
        <taxon>Gammaproteobacteria</taxon>
        <taxon>Alteromonadales</taxon>
        <taxon>Colwelliaceae</taxon>
        <taxon>Thalassomonas</taxon>
    </lineage>
</organism>
<sequence length="537" mass="60718">MDDEIAARETEAKNLQIENVLGYWAPQSADNKAFEFLPSVFDGTLANEIMTGKIYQNDEVVRIFAWDINADGQINLGLFSPTCVYRPITSCEVTGTMVIEASGSDIQNAYWEIRHDQGNDGDVDEVFGDTYRQKQLDLSARQEGELYLVPTDEYFSSRTVSGLNSSAGVELALLGSRVSSSKPDFPVRELAFEDDAPLISSRTFDVSDVGYQDFVIETSFENVALRPSANDSFALSYELYRKVIIPEGIDESSINFDGFSKLDKRTSLVRYIDTFIDAPEINAEDQFFSHIYDTYYEDGFGEKSTNDIFFDSATTGVLTAENVIESEKTRQLNFEWERSADGEIRLNIADGSLITLNFIREIVGGYAVLMTTEDKDRTSKNYYVHDFVKSSDFQISDDMFPGRYQLENSDGYSTAIMTFTADGVVDFDNIPNLGGHWFINDQGELISFECTDLQGIFIDDYNTCLDSFEFIGTSSGYTEFSHIRKLKFLHRDGDDFLLKYNAGFWGGPFGFTGTDYREVNWTYRMKRIGDVRDEASN</sequence>
<dbReference type="Proteomes" id="UP000032352">
    <property type="component" value="Chromosome pTvir"/>
</dbReference>
<protein>
    <submittedName>
        <fullName evidence="1">Uncharacterized protein</fullName>
    </submittedName>
</protein>
<reference evidence="1 2" key="2">
    <citation type="journal article" date="2022" name="Mar. Drugs">
        <title>Bioassay-Guided Fractionation Leads to the Detection of Cholic Acid Generated by the Rare Thalassomonas sp.</title>
        <authorList>
            <person name="Pheiffer F."/>
            <person name="Schneider Y.K."/>
            <person name="Hansen E.H."/>
            <person name="Andersen J.H."/>
            <person name="Isaksson J."/>
            <person name="Busche T."/>
            <person name="R C."/>
            <person name="Kalinowski J."/>
            <person name="Zyl L.V."/>
            <person name="Trindade M."/>
        </authorList>
    </citation>
    <scope>NUCLEOTIDE SEQUENCE [LARGE SCALE GENOMIC DNA]</scope>
    <source>
        <strain evidence="1 2">XOM25</strain>
    </source>
</reference>
<dbReference type="RefSeq" id="WP_152647391.1">
    <property type="nucleotide sequence ID" value="NZ_CP059734.1"/>
</dbReference>
<proteinExistence type="predicted"/>
<name>A0AAE9ZAP7_9GAMM</name>
<gene>
    <name evidence="1" type="ORF">SG34_031115</name>
</gene>
<evidence type="ECO:0000313" key="1">
    <source>
        <dbReference type="EMBL" id="WDE09217.1"/>
    </source>
</evidence>
<accession>A0AAE9ZAP7</accession>
<evidence type="ECO:0000313" key="2">
    <source>
        <dbReference type="Proteomes" id="UP000032352"/>
    </source>
</evidence>
<keyword evidence="2" id="KW-1185">Reference proteome</keyword>